<proteinExistence type="predicted"/>
<evidence type="ECO:0000313" key="2">
    <source>
        <dbReference type="Proteomes" id="UP001497516"/>
    </source>
</evidence>
<reference evidence="1 2" key="1">
    <citation type="submission" date="2024-04" db="EMBL/GenBank/DDBJ databases">
        <authorList>
            <person name="Fracassetti M."/>
        </authorList>
    </citation>
    <scope>NUCLEOTIDE SEQUENCE [LARGE SCALE GENOMIC DNA]</scope>
</reference>
<dbReference type="AlphaFoldDB" id="A0AAV2D557"/>
<dbReference type="Proteomes" id="UP001497516">
    <property type="component" value="Chromosome 2"/>
</dbReference>
<evidence type="ECO:0000313" key="1">
    <source>
        <dbReference type="EMBL" id="CAL1367671.1"/>
    </source>
</evidence>
<keyword evidence="2" id="KW-1185">Reference proteome</keyword>
<dbReference type="EMBL" id="OZ034815">
    <property type="protein sequence ID" value="CAL1367671.1"/>
    <property type="molecule type" value="Genomic_DNA"/>
</dbReference>
<name>A0AAV2D557_9ROSI</name>
<sequence>MGINALWSSGLRGILHLPFSNSCFSSLSSFNAPWVVFTPSPTQLSISQFQFRWLGRQINGLPGFSFSIDPSLTGHRGGWAGVFINIIDLCINLFTIFRDLLAFIAAIGLGDTDGSAGGSSR</sequence>
<organism evidence="1 2">
    <name type="scientific">Linum trigynum</name>
    <dbReference type="NCBI Taxonomy" id="586398"/>
    <lineage>
        <taxon>Eukaryota</taxon>
        <taxon>Viridiplantae</taxon>
        <taxon>Streptophyta</taxon>
        <taxon>Embryophyta</taxon>
        <taxon>Tracheophyta</taxon>
        <taxon>Spermatophyta</taxon>
        <taxon>Magnoliopsida</taxon>
        <taxon>eudicotyledons</taxon>
        <taxon>Gunneridae</taxon>
        <taxon>Pentapetalae</taxon>
        <taxon>rosids</taxon>
        <taxon>fabids</taxon>
        <taxon>Malpighiales</taxon>
        <taxon>Linaceae</taxon>
        <taxon>Linum</taxon>
    </lineage>
</organism>
<gene>
    <name evidence="1" type="ORF">LTRI10_LOCUS11218</name>
</gene>
<accession>A0AAV2D557</accession>
<protein>
    <submittedName>
        <fullName evidence="1">Uncharacterized protein</fullName>
    </submittedName>
</protein>